<dbReference type="AlphaFoldDB" id="A0AA38PFY6"/>
<keyword evidence="3" id="KW-1185">Reference proteome</keyword>
<accession>A0AA38PFY6</accession>
<evidence type="ECO:0000313" key="3">
    <source>
        <dbReference type="Proteomes" id="UP001163846"/>
    </source>
</evidence>
<reference evidence="2" key="1">
    <citation type="submission" date="2022-08" db="EMBL/GenBank/DDBJ databases">
        <authorList>
            <consortium name="DOE Joint Genome Institute"/>
            <person name="Min B."/>
            <person name="Riley R."/>
            <person name="Sierra-Patev S."/>
            <person name="Naranjo-Ortiz M."/>
            <person name="Looney B."/>
            <person name="Konkel Z."/>
            <person name="Slot J.C."/>
            <person name="Sakamoto Y."/>
            <person name="Steenwyk J.L."/>
            <person name="Rokas A."/>
            <person name="Carro J."/>
            <person name="Camarero S."/>
            <person name="Ferreira P."/>
            <person name="Molpeceres G."/>
            <person name="Ruiz-Duenas F.J."/>
            <person name="Serrano A."/>
            <person name="Henrissat B."/>
            <person name="Drula E."/>
            <person name="Hughes K.W."/>
            <person name="Mata J.L."/>
            <person name="Ishikawa N.K."/>
            <person name="Vargas-Isla R."/>
            <person name="Ushijima S."/>
            <person name="Smith C.A."/>
            <person name="Ahrendt S."/>
            <person name="Andreopoulos W."/>
            <person name="He G."/>
            <person name="Labutti K."/>
            <person name="Lipzen A."/>
            <person name="Ng V."/>
            <person name="Sandor L."/>
            <person name="Barry K."/>
            <person name="Martinez A.T."/>
            <person name="Xiao Y."/>
            <person name="Gibbons J.G."/>
            <person name="Terashima K."/>
            <person name="Hibbett D.S."/>
            <person name="Grigoriev I.V."/>
        </authorList>
    </citation>
    <scope>NUCLEOTIDE SEQUENCE</scope>
    <source>
        <strain evidence="2">TFB9207</strain>
    </source>
</reference>
<organism evidence="2 3">
    <name type="scientific">Lentinula raphanica</name>
    <dbReference type="NCBI Taxonomy" id="153919"/>
    <lineage>
        <taxon>Eukaryota</taxon>
        <taxon>Fungi</taxon>
        <taxon>Dikarya</taxon>
        <taxon>Basidiomycota</taxon>
        <taxon>Agaricomycotina</taxon>
        <taxon>Agaricomycetes</taxon>
        <taxon>Agaricomycetidae</taxon>
        <taxon>Agaricales</taxon>
        <taxon>Marasmiineae</taxon>
        <taxon>Omphalotaceae</taxon>
        <taxon>Lentinula</taxon>
    </lineage>
</organism>
<protein>
    <submittedName>
        <fullName evidence="2">Uncharacterized protein</fullName>
    </submittedName>
</protein>
<name>A0AA38PFY6_9AGAR</name>
<feature type="region of interest" description="Disordered" evidence="1">
    <location>
        <begin position="1"/>
        <end position="25"/>
    </location>
</feature>
<evidence type="ECO:0000256" key="1">
    <source>
        <dbReference type="SAM" id="MobiDB-lite"/>
    </source>
</evidence>
<sequence>MQLETQSFMTCKPFATPTDPDESTTKTITTTTFQIALFSGGQRVSQDEESTPQSSYDVDVDEDKGIMIHTNFSYSEPCTTGPWIRLRIQNTKEEERDVLISRLARTTLVNEQQSTPSMVQSVAEFISRATAVLETPSTGHHADSPSVELRWSFTRFTESCAEEEELEDEFDAAENFELIEFRIPLNRWSGKNMAESRELLRQGVNVALQLLSDHQTCSQ</sequence>
<dbReference type="EMBL" id="MU806015">
    <property type="protein sequence ID" value="KAJ3842164.1"/>
    <property type="molecule type" value="Genomic_DNA"/>
</dbReference>
<dbReference type="Proteomes" id="UP001163846">
    <property type="component" value="Unassembled WGS sequence"/>
</dbReference>
<comment type="caution">
    <text evidence="2">The sequence shown here is derived from an EMBL/GenBank/DDBJ whole genome shotgun (WGS) entry which is preliminary data.</text>
</comment>
<gene>
    <name evidence="2" type="ORF">F5878DRAFT_608448</name>
</gene>
<evidence type="ECO:0000313" key="2">
    <source>
        <dbReference type="EMBL" id="KAJ3842164.1"/>
    </source>
</evidence>
<proteinExistence type="predicted"/>